<dbReference type="EMBL" id="JBIRWM010000013">
    <property type="protein sequence ID" value="MFI2159104.1"/>
    <property type="molecule type" value="Genomic_DNA"/>
</dbReference>
<keyword evidence="2" id="KW-1185">Reference proteome</keyword>
<organism evidence="1 2">
    <name type="scientific">Streptomyces olivaceoviridis</name>
    <name type="common">Streptomyces corchorusii</name>
    <dbReference type="NCBI Taxonomy" id="1921"/>
    <lineage>
        <taxon>Bacteria</taxon>
        <taxon>Bacillati</taxon>
        <taxon>Actinomycetota</taxon>
        <taxon>Actinomycetes</taxon>
        <taxon>Kitasatosporales</taxon>
        <taxon>Streptomycetaceae</taxon>
        <taxon>Streptomyces</taxon>
    </lineage>
</organism>
<reference evidence="1 2" key="1">
    <citation type="submission" date="2024-10" db="EMBL/GenBank/DDBJ databases">
        <title>The Natural Products Discovery Center: Release of the First 8490 Sequenced Strains for Exploring Actinobacteria Biosynthetic Diversity.</title>
        <authorList>
            <person name="Kalkreuter E."/>
            <person name="Kautsar S.A."/>
            <person name="Yang D."/>
            <person name="Bader C.D."/>
            <person name="Teijaro C.N."/>
            <person name="Fluegel L."/>
            <person name="Davis C.M."/>
            <person name="Simpson J.R."/>
            <person name="Lauterbach L."/>
            <person name="Steele A.D."/>
            <person name="Gui C."/>
            <person name="Meng S."/>
            <person name="Li G."/>
            <person name="Viehrig K."/>
            <person name="Ye F."/>
            <person name="Su P."/>
            <person name="Kiefer A.F."/>
            <person name="Nichols A."/>
            <person name="Cepeda A.J."/>
            <person name="Yan W."/>
            <person name="Fan B."/>
            <person name="Jiang Y."/>
            <person name="Adhikari A."/>
            <person name="Zheng C.-J."/>
            <person name="Schuster L."/>
            <person name="Cowan T.M."/>
            <person name="Smanski M.J."/>
            <person name="Chevrette M.G."/>
            <person name="De Carvalho L.P.S."/>
            <person name="Shen B."/>
        </authorList>
    </citation>
    <scope>NUCLEOTIDE SEQUENCE [LARGE SCALE GENOMIC DNA]</scope>
    <source>
        <strain evidence="1 2">NPDC020295</strain>
    </source>
</reference>
<evidence type="ECO:0000313" key="2">
    <source>
        <dbReference type="Proteomes" id="UP001611397"/>
    </source>
</evidence>
<protein>
    <submittedName>
        <fullName evidence="1">Uncharacterized protein</fullName>
    </submittedName>
</protein>
<dbReference type="Proteomes" id="UP001611397">
    <property type="component" value="Unassembled WGS sequence"/>
</dbReference>
<dbReference type="RefSeq" id="WP_279616957.1">
    <property type="nucleotide sequence ID" value="NZ_JBIRUT010000015.1"/>
</dbReference>
<evidence type="ECO:0000313" key="1">
    <source>
        <dbReference type="EMBL" id="MFI2159104.1"/>
    </source>
</evidence>
<proteinExistence type="predicted"/>
<gene>
    <name evidence="1" type="ORF">ACH49L_26015</name>
</gene>
<accession>A0ABW7VCJ1</accession>
<comment type="caution">
    <text evidence="1">The sequence shown here is derived from an EMBL/GenBank/DDBJ whole genome shotgun (WGS) entry which is preliminary data.</text>
</comment>
<name>A0ABW7VCJ1_STROI</name>
<sequence length="43" mass="4538">MTLLHEPTPGASAGPVFGCTARAGRRWAEPYEAPLSARRPSGD</sequence>